<evidence type="ECO:0000256" key="4">
    <source>
        <dbReference type="ARBA" id="ARBA00023136"/>
    </source>
</evidence>
<evidence type="ECO:0000256" key="2">
    <source>
        <dbReference type="ARBA" id="ARBA00022692"/>
    </source>
</evidence>
<feature type="transmembrane region" description="Helical" evidence="5">
    <location>
        <begin position="38"/>
        <end position="62"/>
    </location>
</feature>
<keyword evidence="4 5" id="KW-0472">Membrane</keyword>
<dbReference type="GO" id="GO:0008273">
    <property type="term" value="F:calcium, potassium:sodium antiporter activity"/>
    <property type="evidence" value="ECO:0007669"/>
    <property type="project" value="TreeGrafter"/>
</dbReference>
<reference evidence="7 8" key="1">
    <citation type="journal article" date="2017" name="Environ. Microbiol.">
        <title>Genomic and physiological analyses of 'Reinekea forsetii' reveal a versatile opportunistic lifestyle during spring algae blooms.</title>
        <authorList>
            <person name="Avci B."/>
            <person name="Hahnke R.L."/>
            <person name="Chafee M."/>
            <person name="Fischer T."/>
            <person name="Gruber-Vodicka H."/>
            <person name="Tegetmeyer H.E."/>
            <person name="Harder J."/>
            <person name="Fuchs B.M."/>
            <person name="Amann R.I."/>
            <person name="Teeling H."/>
        </authorList>
    </citation>
    <scope>NUCLEOTIDE SEQUENCE [LARGE SCALE GENOMIC DNA]</scope>
    <source>
        <strain evidence="7 8">Hel1_31_D35</strain>
    </source>
</reference>
<evidence type="ECO:0000256" key="1">
    <source>
        <dbReference type="ARBA" id="ARBA00004141"/>
    </source>
</evidence>
<dbReference type="GO" id="GO:0005262">
    <property type="term" value="F:calcium channel activity"/>
    <property type="evidence" value="ECO:0007669"/>
    <property type="project" value="TreeGrafter"/>
</dbReference>
<proteinExistence type="predicted"/>
<protein>
    <submittedName>
        <fullName evidence="7">K+-dependent Na+/Ca+ exchanger related protein-protein</fullName>
    </submittedName>
</protein>
<dbReference type="RefSeq" id="WP_100257765.1">
    <property type="nucleotide sequence ID" value="NZ_CP011797.1"/>
</dbReference>
<dbReference type="Proteomes" id="UP000229757">
    <property type="component" value="Chromosome"/>
</dbReference>
<dbReference type="InterPro" id="IPR004481">
    <property type="entry name" value="K/Na/Ca-exchanger"/>
</dbReference>
<evidence type="ECO:0000259" key="6">
    <source>
        <dbReference type="Pfam" id="PF01699"/>
    </source>
</evidence>
<keyword evidence="8" id="KW-1185">Reference proteome</keyword>
<dbReference type="EMBL" id="CP011797">
    <property type="protein sequence ID" value="ATX77510.1"/>
    <property type="molecule type" value="Genomic_DNA"/>
</dbReference>
<feature type="transmembrane region" description="Helical" evidence="5">
    <location>
        <begin position="240"/>
        <end position="259"/>
    </location>
</feature>
<dbReference type="InterPro" id="IPR044880">
    <property type="entry name" value="NCX_ion-bd_dom_sf"/>
</dbReference>
<evidence type="ECO:0000256" key="5">
    <source>
        <dbReference type="SAM" id="Phobius"/>
    </source>
</evidence>
<evidence type="ECO:0000256" key="3">
    <source>
        <dbReference type="ARBA" id="ARBA00022989"/>
    </source>
</evidence>
<evidence type="ECO:0000313" key="7">
    <source>
        <dbReference type="EMBL" id="ATX77510.1"/>
    </source>
</evidence>
<dbReference type="NCBIfam" id="TIGR00367">
    <property type="entry name" value="calcium/sodium antiporter"/>
    <property type="match status" value="1"/>
</dbReference>
<organism evidence="7 8">
    <name type="scientific">Reinekea forsetii</name>
    <dbReference type="NCBI Taxonomy" id="1336806"/>
    <lineage>
        <taxon>Bacteria</taxon>
        <taxon>Pseudomonadati</taxon>
        <taxon>Pseudomonadota</taxon>
        <taxon>Gammaproteobacteria</taxon>
        <taxon>Oceanospirillales</taxon>
        <taxon>Saccharospirillaceae</taxon>
        <taxon>Reinekea</taxon>
    </lineage>
</organism>
<keyword evidence="2 5" id="KW-0812">Transmembrane</keyword>
<name>A0A2K8KS02_9GAMM</name>
<accession>A0A2K8KS02</accession>
<comment type="subcellular location">
    <subcellularLocation>
        <location evidence="1">Membrane</location>
        <topology evidence="1">Multi-pass membrane protein</topology>
    </subcellularLocation>
</comment>
<feature type="transmembrane region" description="Helical" evidence="5">
    <location>
        <begin position="205"/>
        <end position="228"/>
    </location>
</feature>
<feature type="domain" description="Sodium/calcium exchanger membrane region" evidence="6">
    <location>
        <begin position="6"/>
        <end position="144"/>
    </location>
</feature>
<feature type="transmembrane region" description="Helical" evidence="5">
    <location>
        <begin position="74"/>
        <end position="94"/>
    </location>
</feature>
<feature type="transmembrane region" description="Helical" evidence="5">
    <location>
        <begin position="106"/>
        <end position="139"/>
    </location>
</feature>
<dbReference type="GO" id="GO:0006874">
    <property type="term" value="P:intracellular calcium ion homeostasis"/>
    <property type="evidence" value="ECO:0007669"/>
    <property type="project" value="TreeGrafter"/>
</dbReference>
<feature type="transmembrane region" description="Helical" evidence="5">
    <location>
        <begin position="171"/>
        <end position="193"/>
    </location>
</feature>
<dbReference type="Gene3D" id="1.20.1420.30">
    <property type="entry name" value="NCX, central ion-binding region"/>
    <property type="match status" value="1"/>
</dbReference>
<gene>
    <name evidence="7" type="ORF">REIFOR_02385</name>
</gene>
<dbReference type="PANTHER" id="PTHR10846:SF8">
    <property type="entry name" value="INNER MEMBRANE PROTEIN YRBG"/>
    <property type="match status" value="1"/>
</dbReference>
<dbReference type="GO" id="GO:0005886">
    <property type="term" value="C:plasma membrane"/>
    <property type="evidence" value="ECO:0007669"/>
    <property type="project" value="TreeGrafter"/>
</dbReference>
<dbReference type="KEGG" id="rfo:REIFOR_02385"/>
<dbReference type="AlphaFoldDB" id="A0A2K8KS02"/>
<keyword evidence="3 5" id="KW-1133">Transmembrane helix</keyword>
<feature type="transmembrane region" description="Helical" evidence="5">
    <location>
        <begin position="299"/>
        <end position="320"/>
    </location>
</feature>
<sequence length="321" mass="33648">MLIFSLAILAGLILLVLSADRFVAGSAAIANNFGVPHIIIGVTIVSLGTSAPEIIVAIFAALDDKIEIAMGNAIGSNIANIGLVLGITALIAPIPISKRLIINENLIMLGVAILAGLVLFNYIIGFIESLSLVLCLAVFLAWIYVQHKRANGSDAEFEEDIPSDMTNSKALVLFVLGLAVLIGSARLLVWGAVGIANQYAISEAIIGATIIAIGTSLPELAASVASALKKHHDIAIGNILGSNIFNLLAVLAVPGLIAPGGFAAEVFNRDYWFMLAISLVLFAALFIQGKRNAKLGRYLGTFFVVSYAVYGYIVFLAATAV</sequence>
<dbReference type="Pfam" id="PF01699">
    <property type="entry name" value="Na_Ca_ex"/>
    <property type="match status" value="2"/>
</dbReference>
<evidence type="ECO:0000313" key="8">
    <source>
        <dbReference type="Proteomes" id="UP000229757"/>
    </source>
</evidence>
<feature type="transmembrane region" description="Helical" evidence="5">
    <location>
        <begin position="271"/>
        <end position="287"/>
    </location>
</feature>
<dbReference type="OrthoDB" id="9794225at2"/>
<dbReference type="InterPro" id="IPR004837">
    <property type="entry name" value="NaCa_Exmemb"/>
</dbReference>
<feature type="domain" description="Sodium/calcium exchanger membrane region" evidence="6">
    <location>
        <begin position="170"/>
        <end position="315"/>
    </location>
</feature>
<dbReference type="PANTHER" id="PTHR10846">
    <property type="entry name" value="SODIUM/POTASSIUM/CALCIUM EXCHANGER"/>
    <property type="match status" value="1"/>
</dbReference>